<evidence type="ECO:0000256" key="1">
    <source>
        <dbReference type="SAM" id="MobiDB-lite"/>
    </source>
</evidence>
<accession>G0NSS7</accession>
<dbReference type="InParanoid" id="G0NSS7"/>
<dbReference type="HOGENOM" id="CLU_2778107_0_0_1"/>
<name>G0NSS7_CAEBE</name>
<keyword evidence="3" id="KW-1185">Reference proteome</keyword>
<organism evidence="3">
    <name type="scientific">Caenorhabditis brenneri</name>
    <name type="common">Nematode worm</name>
    <dbReference type="NCBI Taxonomy" id="135651"/>
    <lineage>
        <taxon>Eukaryota</taxon>
        <taxon>Metazoa</taxon>
        <taxon>Ecdysozoa</taxon>
        <taxon>Nematoda</taxon>
        <taxon>Chromadorea</taxon>
        <taxon>Rhabditida</taxon>
        <taxon>Rhabditina</taxon>
        <taxon>Rhabditomorpha</taxon>
        <taxon>Rhabditoidea</taxon>
        <taxon>Rhabditidae</taxon>
        <taxon>Peloderinae</taxon>
        <taxon>Caenorhabditis</taxon>
    </lineage>
</organism>
<gene>
    <name evidence="2" type="ORF">CAEBREN_02434</name>
</gene>
<sequence length="69" mass="8132">MEFPAQPGAPAPPTVQGEDVDVQRAQESKRQRLKKIKKAEEQLIKAMLLKRKEEFEMEQERREQQWLLG</sequence>
<dbReference type="EMBL" id="GL379940">
    <property type="protein sequence ID" value="EGT36938.1"/>
    <property type="molecule type" value="Genomic_DNA"/>
</dbReference>
<proteinExistence type="predicted"/>
<dbReference type="AlphaFoldDB" id="G0NSS7"/>
<evidence type="ECO:0000313" key="2">
    <source>
        <dbReference type="EMBL" id="EGT36938.1"/>
    </source>
</evidence>
<dbReference type="Proteomes" id="UP000008068">
    <property type="component" value="Unassembled WGS sequence"/>
</dbReference>
<feature type="compositionally biased region" description="Basic and acidic residues" evidence="1">
    <location>
        <begin position="21"/>
        <end position="30"/>
    </location>
</feature>
<reference evidence="3" key="1">
    <citation type="submission" date="2011-07" db="EMBL/GenBank/DDBJ databases">
        <authorList>
            <consortium name="Caenorhabditis brenneri Sequencing and Analysis Consortium"/>
            <person name="Wilson R.K."/>
        </authorList>
    </citation>
    <scope>NUCLEOTIDE SEQUENCE [LARGE SCALE GENOMIC DNA]</scope>
    <source>
        <strain evidence="3">PB2801</strain>
    </source>
</reference>
<evidence type="ECO:0000313" key="3">
    <source>
        <dbReference type="Proteomes" id="UP000008068"/>
    </source>
</evidence>
<feature type="region of interest" description="Disordered" evidence="1">
    <location>
        <begin position="1"/>
        <end position="33"/>
    </location>
</feature>
<protein>
    <submittedName>
        <fullName evidence="2">Uncharacterized protein</fullName>
    </submittedName>
</protein>